<dbReference type="Proteomes" id="UP000271098">
    <property type="component" value="Unassembled WGS sequence"/>
</dbReference>
<organism evidence="3">
    <name type="scientific">Gongylonema pulchrum</name>
    <dbReference type="NCBI Taxonomy" id="637853"/>
    <lineage>
        <taxon>Eukaryota</taxon>
        <taxon>Metazoa</taxon>
        <taxon>Ecdysozoa</taxon>
        <taxon>Nematoda</taxon>
        <taxon>Chromadorea</taxon>
        <taxon>Rhabditida</taxon>
        <taxon>Spirurina</taxon>
        <taxon>Spiruromorpha</taxon>
        <taxon>Spiruroidea</taxon>
        <taxon>Gongylonematidae</taxon>
        <taxon>Gongylonema</taxon>
    </lineage>
</organism>
<protein>
    <submittedName>
        <fullName evidence="3">UvrD-helicase domain-containing protein</fullName>
    </submittedName>
</protein>
<evidence type="ECO:0000313" key="2">
    <source>
        <dbReference type="Proteomes" id="UP000271098"/>
    </source>
</evidence>
<reference evidence="1 2" key="2">
    <citation type="submission" date="2018-11" db="EMBL/GenBank/DDBJ databases">
        <authorList>
            <consortium name="Pathogen Informatics"/>
        </authorList>
    </citation>
    <scope>NUCLEOTIDE SEQUENCE [LARGE SCALE GENOMIC DNA]</scope>
</reference>
<reference evidence="3" key="1">
    <citation type="submission" date="2016-06" db="UniProtKB">
        <authorList>
            <consortium name="WormBaseParasite"/>
        </authorList>
    </citation>
    <scope>IDENTIFICATION</scope>
</reference>
<sequence>MNDLEKRRIAFVGDATQRIQVFSDYYYCFY</sequence>
<dbReference type="EMBL" id="UYRT01021835">
    <property type="protein sequence ID" value="VDK60208.1"/>
    <property type="molecule type" value="Genomic_DNA"/>
</dbReference>
<accession>A0A183DGV5</accession>
<evidence type="ECO:0000313" key="3">
    <source>
        <dbReference type="WBParaSite" id="GPUH_0000795501-mRNA-1"/>
    </source>
</evidence>
<gene>
    <name evidence="1" type="ORF">GPUH_LOCUS7943</name>
</gene>
<keyword evidence="2" id="KW-1185">Reference proteome</keyword>
<proteinExistence type="predicted"/>
<dbReference type="AlphaFoldDB" id="A0A183DGV5"/>
<name>A0A183DGV5_9BILA</name>
<evidence type="ECO:0000313" key="1">
    <source>
        <dbReference type="EMBL" id="VDK60208.1"/>
    </source>
</evidence>
<dbReference type="WBParaSite" id="GPUH_0000795501-mRNA-1">
    <property type="protein sequence ID" value="GPUH_0000795501-mRNA-1"/>
    <property type="gene ID" value="GPUH_0000795501"/>
</dbReference>